<reference evidence="2 3" key="1">
    <citation type="submission" date="2016-07" db="EMBL/GenBank/DDBJ databases">
        <title>Pervasive Adenine N6-methylation of Active Genes in Fungi.</title>
        <authorList>
            <consortium name="DOE Joint Genome Institute"/>
            <person name="Mondo S.J."/>
            <person name="Dannebaum R.O."/>
            <person name="Kuo R.C."/>
            <person name="Labutti K."/>
            <person name="Haridas S."/>
            <person name="Kuo A."/>
            <person name="Salamov A."/>
            <person name="Ahrendt S.R."/>
            <person name="Lipzen A."/>
            <person name="Sullivan W."/>
            <person name="Andreopoulos W.B."/>
            <person name="Clum A."/>
            <person name="Lindquist E."/>
            <person name="Daum C."/>
            <person name="Ramamoorthy G.K."/>
            <person name="Gryganskyi A."/>
            <person name="Culley D."/>
            <person name="Magnuson J.K."/>
            <person name="James T.Y."/>
            <person name="O'Malley M.A."/>
            <person name="Stajich J.E."/>
            <person name="Spatafora J.W."/>
            <person name="Visel A."/>
            <person name="Grigoriev I.V."/>
        </authorList>
    </citation>
    <scope>NUCLEOTIDE SEQUENCE [LARGE SCALE GENOMIC DNA]</scope>
    <source>
        <strain evidence="2 3">CBS 115471</strain>
    </source>
</reference>
<dbReference type="EMBL" id="MCFA01000075">
    <property type="protein sequence ID" value="ORY10266.1"/>
    <property type="molecule type" value="Genomic_DNA"/>
</dbReference>
<feature type="region of interest" description="Disordered" evidence="1">
    <location>
        <begin position="1"/>
        <end position="20"/>
    </location>
</feature>
<evidence type="ECO:0000313" key="3">
    <source>
        <dbReference type="Proteomes" id="UP000193144"/>
    </source>
</evidence>
<evidence type="ECO:0000313" key="2">
    <source>
        <dbReference type="EMBL" id="ORY10266.1"/>
    </source>
</evidence>
<sequence length="159" mass="18033">MPTMPHFGRRGDASYPRVRPQAKLDKHRMKSLCLHIDSRGICRSFHMPAALACFSDPLFRSTFGQSNSPCFSWLVSWLTPAHPLFSTGYVVPTSLGSHLKYPIPPPRSIARFNIILHIGLSSLHRPARENHRTCRICHQTRTQQHTTNPEVEDRAAIPT</sequence>
<organism evidence="2 3">
    <name type="scientific">Clohesyomyces aquaticus</name>
    <dbReference type="NCBI Taxonomy" id="1231657"/>
    <lineage>
        <taxon>Eukaryota</taxon>
        <taxon>Fungi</taxon>
        <taxon>Dikarya</taxon>
        <taxon>Ascomycota</taxon>
        <taxon>Pezizomycotina</taxon>
        <taxon>Dothideomycetes</taxon>
        <taxon>Pleosporomycetidae</taxon>
        <taxon>Pleosporales</taxon>
        <taxon>Lindgomycetaceae</taxon>
        <taxon>Clohesyomyces</taxon>
    </lineage>
</organism>
<name>A0A1Y1ZJ65_9PLEO</name>
<proteinExistence type="predicted"/>
<dbReference type="Proteomes" id="UP000193144">
    <property type="component" value="Unassembled WGS sequence"/>
</dbReference>
<dbReference type="AlphaFoldDB" id="A0A1Y1ZJ65"/>
<accession>A0A1Y1ZJ65</accession>
<keyword evidence="3" id="KW-1185">Reference proteome</keyword>
<protein>
    <submittedName>
        <fullName evidence="2">Uncharacterized protein</fullName>
    </submittedName>
</protein>
<evidence type="ECO:0000256" key="1">
    <source>
        <dbReference type="SAM" id="MobiDB-lite"/>
    </source>
</evidence>
<gene>
    <name evidence="2" type="ORF">BCR34DRAFT_354210</name>
</gene>
<comment type="caution">
    <text evidence="2">The sequence shown here is derived from an EMBL/GenBank/DDBJ whole genome shotgun (WGS) entry which is preliminary data.</text>
</comment>